<dbReference type="Proteomes" id="UP000008633">
    <property type="component" value="Chromosome"/>
</dbReference>
<organism evidence="3 4">
    <name type="scientific">Nitratifractor salsuginis (strain DSM 16511 / JCM 12458 / E9I37-1)</name>
    <dbReference type="NCBI Taxonomy" id="749222"/>
    <lineage>
        <taxon>Bacteria</taxon>
        <taxon>Pseudomonadati</taxon>
        <taxon>Campylobacterota</taxon>
        <taxon>Epsilonproteobacteria</taxon>
        <taxon>Campylobacterales</taxon>
        <taxon>Sulfurovaceae</taxon>
        <taxon>Nitratifractor</taxon>
    </lineage>
</organism>
<dbReference type="RefSeq" id="WP_013554356.1">
    <property type="nucleotide sequence ID" value="NC_014935.1"/>
</dbReference>
<evidence type="ECO:0000313" key="4">
    <source>
        <dbReference type="Proteomes" id="UP000008633"/>
    </source>
</evidence>
<dbReference type="CDD" id="cd03809">
    <property type="entry name" value="GT4_MtfB-like"/>
    <property type="match status" value="1"/>
</dbReference>
<dbReference type="EMBL" id="CP002452">
    <property type="protein sequence ID" value="ADV46667.1"/>
    <property type="molecule type" value="Genomic_DNA"/>
</dbReference>
<dbReference type="InterPro" id="IPR001296">
    <property type="entry name" value="Glyco_trans_1"/>
</dbReference>
<accession>E6WZM6</accession>
<sequence>MKDILFVNSRFLSQEITGVQRFSIELSRSLKRILGEKVQFIAPKNIIHSHIAKELNIIEFGIFTGHLWEQIDLPIFLRKHNSPMLLNLGNTAPIFYKNKTSTLHDVAYEKFPDTFNWKFKTFYKFAIPHILKSSIHIFTVSKFSKKEIEELYKIDSNKINIVYNAINEIFKPIKIKNNQRYILGVSSLNNQKNFHSMIDAFNQIADKNIKLYLVGGINRNFASTKLLDEIDKNQNIILKGRVDDKELVELYSNATCFVYPSLYEGFGIPPLEAQACGCPVICSNAASLPEVCSDSVVYFDPYNVQDIKDKIELVLYNEELQNELRRKGFENIKRFSWEKSANKIIEIIEGLK</sequence>
<dbReference type="Pfam" id="PF00534">
    <property type="entry name" value="Glycos_transf_1"/>
    <property type="match status" value="1"/>
</dbReference>
<evidence type="ECO:0000313" key="3">
    <source>
        <dbReference type="EMBL" id="ADV46667.1"/>
    </source>
</evidence>
<dbReference type="AlphaFoldDB" id="E6WZM6"/>
<feature type="domain" description="Glycosyl transferase family 1" evidence="2">
    <location>
        <begin position="167"/>
        <end position="328"/>
    </location>
</feature>
<name>E6WZM6_NITSE</name>
<dbReference type="eggNOG" id="COG0438">
    <property type="taxonomic scope" value="Bacteria"/>
</dbReference>
<keyword evidence="1 3" id="KW-0808">Transferase</keyword>
<gene>
    <name evidence="3" type="ordered locus">Nitsa_1418</name>
</gene>
<dbReference type="KEGG" id="nsa:Nitsa_1418"/>
<protein>
    <submittedName>
        <fullName evidence="3">Glycosyl transferase group 1</fullName>
    </submittedName>
</protein>
<reference evidence="3 4" key="1">
    <citation type="journal article" date="2011" name="Stand. Genomic Sci.">
        <title>Complete genome sequence of Nitratifractor salsuginis type strain (E9I37-1).</title>
        <authorList>
            <person name="Anderson I."/>
            <person name="Sikorski J."/>
            <person name="Zeytun A."/>
            <person name="Nolan M."/>
            <person name="Lapidus A."/>
            <person name="Lucas S."/>
            <person name="Hammon N."/>
            <person name="Deshpande S."/>
            <person name="Cheng J.F."/>
            <person name="Tapia R."/>
            <person name="Han C."/>
            <person name="Goodwin L."/>
            <person name="Pitluck S."/>
            <person name="Liolios K."/>
            <person name="Pagani I."/>
            <person name="Ivanova N."/>
            <person name="Huntemann M."/>
            <person name="Mavromatis K."/>
            <person name="Ovchinikova G."/>
            <person name="Pati A."/>
            <person name="Chen A."/>
            <person name="Palaniappan K."/>
            <person name="Land M."/>
            <person name="Hauser L."/>
            <person name="Brambilla E.M."/>
            <person name="Ngatchou-Djao O.D."/>
            <person name="Rohde M."/>
            <person name="Tindall B.J."/>
            <person name="Goker M."/>
            <person name="Detter J.C."/>
            <person name="Woyke T."/>
            <person name="Bristow J."/>
            <person name="Eisen J.A."/>
            <person name="Markowitz V."/>
            <person name="Hugenholtz P."/>
            <person name="Klenk H.P."/>
            <person name="Kyrpides N.C."/>
        </authorList>
    </citation>
    <scope>NUCLEOTIDE SEQUENCE [LARGE SCALE GENOMIC DNA]</scope>
    <source>
        <strain evidence="4">DSM 16511 / JCM 12458 / E9I37-1</strain>
    </source>
</reference>
<dbReference type="STRING" id="749222.Nitsa_1418"/>
<reference evidence="4" key="2">
    <citation type="submission" date="2011-01" db="EMBL/GenBank/DDBJ databases">
        <title>The complete genome of Nitratifractor salsuginis DSM 16511.</title>
        <authorList>
            <consortium name="US DOE Joint Genome Institute (JGI-PGF)"/>
            <person name="Lucas S."/>
            <person name="Copeland A."/>
            <person name="Lapidus A."/>
            <person name="Bruce D."/>
            <person name="Goodwin L."/>
            <person name="Pitluck S."/>
            <person name="Kyrpides N."/>
            <person name="Mavromatis K."/>
            <person name="Ivanova N."/>
            <person name="Mikhailova N."/>
            <person name="Zeytun A."/>
            <person name="Detter J.C."/>
            <person name="Tapia R."/>
            <person name="Han C."/>
            <person name="Land M."/>
            <person name="Hauser L."/>
            <person name="Markowitz V."/>
            <person name="Cheng J.-F."/>
            <person name="Hugenholtz P."/>
            <person name="Woyke T."/>
            <person name="Wu D."/>
            <person name="Tindall B."/>
            <person name="Schuetze A."/>
            <person name="Brambilla E."/>
            <person name="Klenk H.-P."/>
            <person name="Eisen J.A."/>
        </authorList>
    </citation>
    <scope>NUCLEOTIDE SEQUENCE [LARGE SCALE GENOMIC DNA]</scope>
    <source>
        <strain evidence="4">DSM 16511 / JCM 12458 / E9I37-1</strain>
    </source>
</reference>
<dbReference type="GO" id="GO:0009103">
    <property type="term" value="P:lipopolysaccharide biosynthetic process"/>
    <property type="evidence" value="ECO:0007669"/>
    <property type="project" value="TreeGrafter"/>
</dbReference>
<dbReference type="GO" id="GO:0016757">
    <property type="term" value="F:glycosyltransferase activity"/>
    <property type="evidence" value="ECO:0007669"/>
    <property type="project" value="InterPro"/>
</dbReference>
<dbReference type="Gene3D" id="3.40.50.2000">
    <property type="entry name" value="Glycogen Phosphorylase B"/>
    <property type="match status" value="2"/>
</dbReference>
<evidence type="ECO:0000259" key="2">
    <source>
        <dbReference type="Pfam" id="PF00534"/>
    </source>
</evidence>
<dbReference type="SUPFAM" id="SSF53756">
    <property type="entry name" value="UDP-Glycosyltransferase/glycogen phosphorylase"/>
    <property type="match status" value="1"/>
</dbReference>
<evidence type="ECO:0000256" key="1">
    <source>
        <dbReference type="ARBA" id="ARBA00022679"/>
    </source>
</evidence>
<dbReference type="HOGENOM" id="CLU_009583_27_2_7"/>
<keyword evidence="4" id="KW-1185">Reference proteome</keyword>
<proteinExistence type="predicted"/>
<dbReference type="PANTHER" id="PTHR46401:SF2">
    <property type="entry name" value="GLYCOSYLTRANSFERASE WBBK-RELATED"/>
    <property type="match status" value="1"/>
</dbReference>
<dbReference type="PANTHER" id="PTHR46401">
    <property type="entry name" value="GLYCOSYLTRANSFERASE WBBK-RELATED"/>
    <property type="match status" value="1"/>
</dbReference>